<dbReference type="Proteomes" id="UP000093514">
    <property type="component" value="Unassembled WGS sequence"/>
</dbReference>
<name>A0A1C0A7I9_9FIRM</name>
<dbReference type="AlphaFoldDB" id="A0A1C0A7I9"/>
<protein>
    <recommendedName>
        <fullName evidence="3">Concanavalin A-like lectin/glucanases superfamily protein</fullName>
    </recommendedName>
</protein>
<gene>
    <name evidence="1" type="ORF">U472_09205</name>
</gene>
<evidence type="ECO:0008006" key="3">
    <source>
        <dbReference type="Google" id="ProtNLM"/>
    </source>
</evidence>
<reference evidence="2" key="1">
    <citation type="submission" date="2016-07" db="EMBL/GenBank/DDBJ databases">
        <authorList>
            <person name="Florea S."/>
            <person name="Webb J.S."/>
            <person name="Jaromczyk J."/>
            <person name="Schardl C.L."/>
        </authorList>
    </citation>
    <scope>NUCLEOTIDE SEQUENCE [LARGE SCALE GENOMIC DNA]</scope>
    <source>
        <strain evidence="2">Z6</strain>
    </source>
</reference>
<proteinExistence type="predicted"/>
<reference evidence="1 2" key="2">
    <citation type="submission" date="2016-08" db="EMBL/GenBank/DDBJ databases">
        <title>Orenia metallireducens sp. nov. strain Z6, a Novel Metal-reducing Firmicute from the Deep Subsurface.</title>
        <authorList>
            <person name="Maxim B.I."/>
            <person name="Kenneth K."/>
            <person name="Flynn T.M."/>
            <person name="Oloughlin E.J."/>
            <person name="Locke R.A."/>
            <person name="Weber J.R."/>
            <person name="Egan S.M."/>
            <person name="Mackie R.I."/>
            <person name="Cann I.K."/>
        </authorList>
    </citation>
    <scope>NUCLEOTIDE SEQUENCE [LARGE SCALE GENOMIC DNA]</scope>
    <source>
        <strain evidence="1 2">Z6</strain>
    </source>
</reference>
<accession>A0A1C0A7I9</accession>
<sequence>MVSVDTRVEGSGNSGIIFNYFDKNNYSLLCIETKYSHNYYKLSKKVNGEFDQNNEWIEGTNYINDGMNNIKLVQKVNKIHIYINENQVAVEDINQYSAGIKVGLFVTTYDDITGVVVGRFDNFEVAGYMAETQAQISLNRISSNDSIKSVEEGSIK</sequence>
<keyword evidence="2" id="KW-1185">Reference proteome</keyword>
<dbReference type="Gene3D" id="2.60.120.560">
    <property type="entry name" value="Exo-inulinase, domain 1"/>
    <property type="match status" value="1"/>
</dbReference>
<dbReference type="EMBL" id="LWDV01000009">
    <property type="protein sequence ID" value="OCL26181.1"/>
    <property type="molecule type" value="Genomic_DNA"/>
</dbReference>
<organism evidence="1 2">
    <name type="scientific">Orenia metallireducens</name>
    <dbReference type="NCBI Taxonomy" id="1413210"/>
    <lineage>
        <taxon>Bacteria</taxon>
        <taxon>Bacillati</taxon>
        <taxon>Bacillota</taxon>
        <taxon>Clostridia</taxon>
        <taxon>Halanaerobiales</taxon>
        <taxon>Halobacteroidaceae</taxon>
        <taxon>Orenia</taxon>
    </lineage>
</organism>
<comment type="caution">
    <text evidence="1">The sequence shown here is derived from an EMBL/GenBank/DDBJ whole genome shotgun (WGS) entry which is preliminary data.</text>
</comment>
<evidence type="ECO:0000313" key="2">
    <source>
        <dbReference type="Proteomes" id="UP000093514"/>
    </source>
</evidence>
<evidence type="ECO:0000313" key="1">
    <source>
        <dbReference type="EMBL" id="OCL26181.1"/>
    </source>
</evidence>
<dbReference type="RefSeq" id="WP_068717742.1">
    <property type="nucleotide sequence ID" value="NZ_LWDV01000009.1"/>
</dbReference>